<evidence type="ECO:0000256" key="6">
    <source>
        <dbReference type="ARBA" id="ARBA00023242"/>
    </source>
</evidence>
<dbReference type="PANTHER" id="PTHR12172:SF0">
    <property type="entry name" value="CELL CYCLE CHECKPOINT PROTEIN RAD17"/>
    <property type="match status" value="1"/>
</dbReference>
<keyword evidence="7" id="KW-0131">Cell cycle</keyword>
<evidence type="ECO:0000256" key="2">
    <source>
        <dbReference type="ARBA" id="ARBA00006168"/>
    </source>
</evidence>
<dbReference type="FunCoup" id="A0A0D1E2S5">
    <property type="interactions" value="439"/>
</dbReference>
<keyword evidence="3" id="KW-0547">Nucleotide-binding</keyword>
<feature type="compositionally biased region" description="Low complexity" evidence="8">
    <location>
        <begin position="38"/>
        <end position="60"/>
    </location>
</feature>
<keyword evidence="10" id="KW-1185">Reference proteome</keyword>
<proteinExistence type="inferred from homology"/>
<dbReference type="InterPro" id="IPR004582">
    <property type="entry name" value="Checkpoint_prot_Rad17_Rad24"/>
</dbReference>
<organism evidence="9 10">
    <name type="scientific">Mycosarcoma maydis</name>
    <name type="common">Corn smut fungus</name>
    <name type="synonym">Ustilago maydis</name>
    <dbReference type="NCBI Taxonomy" id="5270"/>
    <lineage>
        <taxon>Eukaryota</taxon>
        <taxon>Fungi</taxon>
        <taxon>Dikarya</taxon>
        <taxon>Basidiomycota</taxon>
        <taxon>Ustilaginomycotina</taxon>
        <taxon>Ustilaginomycetes</taxon>
        <taxon>Ustilaginales</taxon>
        <taxon>Ustilaginaceae</taxon>
        <taxon>Mycosarcoma</taxon>
    </lineage>
</organism>
<feature type="region of interest" description="Disordered" evidence="8">
    <location>
        <begin position="743"/>
        <end position="789"/>
    </location>
</feature>
<keyword evidence="6" id="KW-0539">Nucleus</keyword>
<protein>
    <recommendedName>
        <fullName evidence="11">Cell cycle checkpoint protein RAD17</fullName>
    </recommendedName>
</protein>
<gene>
    <name evidence="9" type="ORF">UMAG_01605</name>
</gene>
<evidence type="ECO:0000313" key="9">
    <source>
        <dbReference type="EMBL" id="KIS70429.1"/>
    </source>
</evidence>
<dbReference type="OMA" id="WWDVQKK"/>
<dbReference type="InParanoid" id="A0A0D1E2S5"/>
<dbReference type="GO" id="GO:0006281">
    <property type="term" value="P:DNA repair"/>
    <property type="evidence" value="ECO:0000318"/>
    <property type="project" value="GO_Central"/>
</dbReference>
<dbReference type="Proteomes" id="UP000000561">
    <property type="component" value="Chromosome 3"/>
</dbReference>
<dbReference type="VEuPathDB" id="FungiDB:UMAG_01605"/>
<dbReference type="eggNOG" id="KOG1970">
    <property type="taxonomic scope" value="Eukaryota"/>
</dbReference>
<feature type="compositionally biased region" description="Acidic residues" evidence="8">
    <location>
        <begin position="468"/>
        <end position="477"/>
    </location>
</feature>
<dbReference type="RefSeq" id="XP_011387603.1">
    <property type="nucleotide sequence ID" value="XM_011389301.1"/>
</dbReference>
<dbReference type="GO" id="GO:0000077">
    <property type="term" value="P:DNA damage checkpoint signaling"/>
    <property type="evidence" value="ECO:0000318"/>
    <property type="project" value="GO_Central"/>
</dbReference>
<dbReference type="Gene3D" id="3.40.50.300">
    <property type="entry name" value="P-loop containing nucleotide triphosphate hydrolases"/>
    <property type="match status" value="1"/>
</dbReference>
<dbReference type="EMBL" id="CM003142">
    <property type="protein sequence ID" value="KIS70429.1"/>
    <property type="molecule type" value="Genomic_DNA"/>
</dbReference>
<keyword evidence="4" id="KW-0227">DNA damage</keyword>
<dbReference type="InterPro" id="IPR027417">
    <property type="entry name" value="P-loop_NTPase"/>
</dbReference>
<feature type="compositionally biased region" description="Basic residues" evidence="8">
    <location>
        <begin position="757"/>
        <end position="766"/>
    </location>
</feature>
<dbReference type="GO" id="GO:0005634">
    <property type="term" value="C:nucleus"/>
    <property type="evidence" value="ECO:0007669"/>
    <property type="project" value="UniProtKB-SubCell"/>
</dbReference>
<comment type="subcellular location">
    <subcellularLocation>
        <location evidence="1">Nucleus</location>
    </subcellularLocation>
</comment>
<name>A0A0D1E2S5_MYCMD</name>
<feature type="compositionally biased region" description="Low complexity" evidence="8">
    <location>
        <begin position="14"/>
        <end position="26"/>
    </location>
</feature>
<evidence type="ECO:0000256" key="3">
    <source>
        <dbReference type="ARBA" id="ARBA00022741"/>
    </source>
</evidence>
<dbReference type="GO" id="GO:0005524">
    <property type="term" value="F:ATP binding"/>
    <property type="evidence" value="ECO:0007669"/>
    <property type="project" value="UniProtKB-KW"/>
</dbReference>
<comment type="similarity">
    <text evidence="2">Belongs to the rad17/RAD24 family.</text>
</comment>
<evidence type="ECO:0000256" key="4">
    <source>
        <dbReference type="ARBA" id="ARBA00022763"/>
    </source>
</evidence>
<dbReference type="PANTHER" id="PTHR12172">
    <property type="entry name" value="CELL CYCLE CHECKPOINT PROTEIN RAD17"/>
    <property type="match status" value="1"/>
</dbReference>
<dbReference type="STRING" id="237631.A0A0D1E2S5"/>
<feature type="compositionally biased region" description="Polar residues" evidence="8">
    <location>
        <begin position="1"/>
        <end position="13"/>
    </location>
</feature>
<dbReference type="KEGG" id="uma:UMAG_01605"/>
<dbReference type="SUPFAM" id="SSF52540">
    <property type="entry name" value="P-loop containing nucleoside triphosphate hydrolases"/>
    <property type="match status" value="1"/>
</dbReference>
<feature type="compositionally biased region" description="Pro residues" evidence="8">
    <location>
        <begin position="75"/>
        <end position="90"/>
    </location>
</feature>
<dbReference type="GO" id="GO:0003682">
    <property type="term" value="F:chromatin binding"/>
    <property type="evidence" value="ECO:0000318"/>
    <property type="project" value="GO_Central"/>
</dbReference>
<evidence type="ECO:0008006" key="11">
    <source>
        <dbReference type="Google" id="ProtNLM"/>
    </source>
</evidence>
<dbReference type="AlphaFoldDB" id="A0A0D1E2S5"/>
<dbReference type="GO" id="GO:0033314">
    <property type="term" value="P:mitotic DNA replication checkpoint signaling"/>
    <property type="evidence" value="ECO:0000318"/>
    <property type="project" value="GO_Central"/>
</dbReference>
<evidence type="ECO:0000256" key="1">
    <source>
        <dbReference type="ARBA" id="ARBA00004123"/>
    </source>
</evidence>
<evidence type="ECO:0000256" key="7">
    <source>
        <dbReference type="ARBA" id="ARBA00023306"/>
    </source>
</evidence>
<sequence>MPPRSNRSFQRTLSTSSNTSSSSSSSKPRLKQNKLDFSFHSTSSSTRSSGSRLLSSTPSFGLPAAVPTTTTTHQQPPPPTQLPPVRPPPSTNDKGKQKQQGPVTLPNHPSQPDHADSLWSERLAPLSIQELAIHPKKVAQVRTWLQESFSSTPALVKHRKVLALTGPAGAGKSATVRALATDLDFDILEWHNDQPSFDANAPGPSFIERFTDFLSKAAKFPTLKFHEHEHEQKHEQEGESSSITCDAASNRRRAILLEDLPNLHHLPTKELFQTSLQYHIQQSIALTSRGFANVPVILIVTESTPREDQDRWAGDSTTTWRERLATIVDTRTALGQTIRQHPSYTEMRFNPVAPTIVLKGLKRAMELTAGRNDKAWLELLHAVAEDSNGDLRAAVNCLQFLGAKHLDIKMNGSAKKRTMTKLIRMVSGRESSLALFHALGKVLYNKREGDPGDDFGQTANKPDHQGSDDDQDSQSENEGDRIPLKHRLNKAMQFIVPPAPNDETVYQLPVHMSHLYRRPSRVQPDQLWADLPVDSTIFQLYLHQNLPQFTTEIEQCETILDGFSTADALTPLHDGYRFSTLSAYYAFLISIRATLIGLPSPVRRQGQKLGKATWWDVQKKLRGILLDVEDVKASSLRIDGRIDREDVAGGRGLRRTKFNQPSDSIDEMQRSDARLGEASMQTTLLRSDAVTLVTEVLPLLAKIRPDAFDGKAADVARMRFDYAGVADTASRMLDEHDSGIVADDDHAEDDEAGGQRLKVHQRVKRNFKPEQEVGEQENLILSDDDIDDF</sequence>
<evidence type="ECO:0000256" key="8">
    <source>
        <dbReference type="SAM" id="MobiDB-lite"/>
    </source>
</evidence>
<feature type="compositionally biased region" description="Polar residues" evidence="8">
    <location>
        <begin position="98"/>
        <end position="110"/>
    </location>
</feature>
<dbReference type="GeneID" id="23562550"/>
<reference evidence="9 10" key="1">
    <citation type="journal article" date="2006" name="Nature">
        <title>Insights from the genome of the biotrophic fungal plant pathogen Ustilago maydis.</title>
        <authorList>
            <person name="Kamper J."/>
            <person name="Kahmann R."/>
            <person name="Bolker M."/>
            <person name="Ma L.J."/>
            <person name="Brefort T."/>
            <person name="Saville B.J."/>
            <person name="Banuett F."/>
            <person name="Kronstad J.W."/>
            <person name="Gold S.E."/>
            <person name="Muller O."/>
            <person name="Perlin M.H."/>
            <person name="Wosten H.A."/>
            <person name="de Vries R."/>
            <person name="Ruiz-Herrera J."/>
            <person name="Reynaga-Pena C.G."/>
            <person name="Snetselaar K."/>
            <person name="McCann M."/>
            <person name="Perez-Martin J."/>
            <person name="Feldbrugge M."/>
            <person name="Basse C.W."/>
            <person name="Steinberg G."/>
            <person name="Ibeas J.I."/>
            <person name="Holloman W."/>
            <person name="Guzman P."/>
            <person name="Farman M."/>
            <person name="Stajich J.E."/>
            <person name="Sentandreu R."/>
            <person name="Gonzalez-Prieto J.M."/>
            <person name="Kennell J.C."/>
            <person name="Molina L."/>
            <person name="Schirawski J."/>
            <person name="Mendoza-Mendoza A."/>
            <person name="Greilinger D."/>
            <person name="Munch K."/>
            <person name="Rossel N."/>
            <person name="Scherer M."/>
            <person name="Vranes M."/>
            <person name="Ladendorf O."/>
            <person name="Vincon V."/>
            <person name="Fuchs U."/>
            <person name="Sandrock B."/>
            <person name="Meng S."/>
            <person name="Ho E.C."/>
            <person name="Cahill M.J."/>
            <person name="Boyce K.J."/>
            <person name="Klose J."/>
            <person name="Klosterman S.J."/>
            <person name="Deelstra H.J."/>
            <person name="Ortiz-Castellanos L."/>
            <person name="Li W."/>
            <person name="Sanchez-Alonso P."/>
            <person name="Schreier P.H."/>
            <person name="Hauser-Hahn I."/>
            <person name="Vaupel M."/>
            <person name="Koopmann E."/>
            <person name="Friedrich G."/>
            <person name="Voss H."/>
            <person name="Schluter T."/>
            <person name="Margolis J."/>
            <person name="Platt D."/>
            <person name="Swimmer C."/>
            <person name="Gnirke A."/>
            <person name="Chen F."/>
            <person name="Vysotskaia V."/>
            <person name="Mannhaupt G."/>
            <person name="Guldener U."/>
            <person name="Munsterkotter M."/>
            <person name="Haase D."/>
            <person name="Oesterheld M."/>
            <person name="Mewes H.W."/>
            <person name="Mauceli E.W."/>
            <person name="DeCaprio D."/>
            <person name="Wade C.M."/>
            <person name="Butler J."/>
            <person name="Young S."/>
            <person name="Jaffe D.B."/>
            <person name="Calvo S."/>
            <person name="Nusbaum C."/>
            <person name="Galagan J."/>
            <person name="Birren B.W."/>
        </authorList>
    </citation>
    <scope>NUCLEOTIDE SEQUENCE [LARGE SCALE GENOMIC DNA]</scope>
    <source>
        <strain evidence="10">DSM 14603 / FGSC 9021 / UM521</strain>
    </source>
</reference>
<evidence type="ECO:0000313" key="10">
    <source>
        <dbReference type="Proteomes" id="UP000000561"/>
    </source>
</evidence>
<dbReference type="Pfam" id="PF03215">
    <property type="entry name" value="Rad17"/>
    <property type="match status" value="1"/>
</dbReference>
<accession>A0A0D1E2S5</accession>
<feature type="region of interest" description="Disordered" evidence="8">
    <location>
        <begin position="1"/>
        <end position="116"/>
    </location>
</feature>
<feature type="region of interest" description="Disordered" evidence="8">
    <location>
        <begin position="447"/>
        <end position="479"/>
    </location>
</feature>
<evidence type="ECO:0000256" key="5">
    <source>
        <dbReference type="ARBA" id="ARBA00022840"/>
    </source>
</evidence>
<keyword evidence="5" id="KW-0067">ATP-binding</keyword>
<dbReference type="OrthoDB" id="10265971at2759"/>